<proteinExistence type="predicted"/>
<feature type="domain" description="WAP" evidence="13">
    <location>
        <begin position="359"/>
        <end position="404"/>
    </location>
</feature>
<evidence type="ECO:0000256" key="9">
    <source>
        <dbReference type="ARBA" id="ARBA00023319"/>
    </source>
</evidence>
<dbReference type="PROSITE" id="PS51390">
    <property type="entry name" value="WAP"/>
    <property type="match status" value="1"/>
</dbReference>
<dbReference type="SUPFAM" id="SSF48726">
    <property type="entry name" value="Immunoglobulin"/>
    <property type="match status" value="2"/>
</dbReference>
<feature type="domain" description="Ig-like" evidence="11">
    <location>
        <begin position="410"/>
        <end position="504"/>
    </location>
</feature>
<dbReference type="PROSITE" id="PS50279">
    <property type="entry name" value="BPTI_KUNITZ_2"/>
    <property type="match status" value="4"/>
</dbReference>
<keyword evidence="8" id="KW-1015">Disulfide bond</keyword>
<dbReference type="InterPro" id="IPR013783">
    <property type="entry name" value="Ig-like_fold"/>
</dbReference>
<dbReference type="GO" id="GO:0005615">
    <property type="term" value="C:extracellular space"/>
    <property type="evidence" value="ECO:0007669"/>
    <property type="project" value="TreeGrafter"/>
</dbReference>
<feature type="domain" description="PLAC" evidence="12">
    <location>
        <begin position="636"/>
        <end position="675"/>
    </location>
</feature>
<dbReference type="GO" id="GO:0004867">
    <property type="term" value="F:serine-type endopeptidase inhibitor activity"/>
    <property type="evidence" value="ECO:0007669"/>
    <property type="project" value="UniProtKB-KW"/>
</dbReference>
<dbReference type="CDD" id="cd00109">
    <property type="entry name" value="Kunitz-type"/>
    <property type="match status" value="4"/>
</dbReference>
<evidence type="ECO:0000313" key="15">
    <source>
        <dbReference type="Proteomes" id="UP000827092"/>
    </source>
</evidence>
<keyword evidence="3" id="KW-0964">Secreted</keyword>
<dbReference type="InterPro" id="IPR010909">
    <property type="entry name" value="PLAC"/>
</dbReference>
<dbReference type="InterPro" id="IPR002223">
    <property type="entry name" value="Kunitz_BPTI"/>
</dbReference>
<feature type="domain" description="BPTI/Kunitz inhibitor" evidence="10">
    <location>
        <begin position="70"/>
        <end position="120"/>
    </location>
</feature>
<dbReference type="InterPro" id="IPR003599">
    <property type="entry name" value="Ig_sub"/>
</dbReference>
<protein>
    <recommendedName>
        <fullName evidence="16">Papilin</fullName>
    </recommendedName>
</protein>
<dbReference type="Gene3D" id="4.10.75.10">
    <property type="entry name" value="Elafin-like"/>
    <property type="match status" value="1"/>
</dbReference>
<evidence type="ECO:0000256" key="8">
    <source>
        <dbReference type="ARBA" id="ARBA00023157"/>
    </source>
</evidence>
<dbReference type="PRINTS" id="PR00003">
    <property type="entry name" value="4DISULPHCORE"/>
</dbReference>
<evidence type="ECO:0000256" key="1">
    <source>
        <dbReference type="ARBA" id="ARBA00002878"/>
    </source>
</evidence>
<keyword evidence="6" id="KW-0732">Signal</keyword>
<dbReference type="Pfam" id="PF00014">
    <property type="entry name" value="Kunitz_BPTI"/>
    <property type="match status" value="4"/>
</dbReference>
<evidence type="ECO:0000256" key="3">
    <source>
        <dbReference type="ARBA" id="ARBA00022525"/>
    </source>
</evidence>
<keyword evidence="5" id="KW-0646">Protease inhibitor</keyword>
<dbReference type="PROSITE" id="PS50900">
    <property type="entry name" value="PLAC"/>
    <property type="match status" value="1"/>
</dbReference>
<dbReference type="Gene3D" id="2.60.40.10">
    <property type="entry name" value="Immunoglobulins"/>
    <property type="match status" value="2"/>
</dbReference>
<evidence type="ECO:0000256" key="6">
    <source>
        <dbReference type="ARBA" id="ARBA00022729"/>
    </source>
</evidence>
<dbReference type="Proteomes" id="UP000827092">
    <property type="component" value="Unassembled WGS sequence"/>
</dbReference>
<feature type="domain" description="BPTI/Kunitz inhibitor" evidence="10">
    <location>
        <begin position="138"/>
        <end position="188"/>
    </location>
</feature>
<comment type="function">
    <text evidence="1">Has antibacterial activity.</text>
</comment>
<comment type="subcellular location">
    <subcellularLocation>
        <location evidence="2">Secreted</location>
    </subcellularLocation>
</comment>
<dbReference type="SMART" id="SM00131">
    <property type="entry name" value="KU"/>
    <property type="match status" value="4"/>
</dbReference>
<gene>
    <name evidence="14" type="ORF">JTE90_005765</name>
</gene>
<dbReference type="Gene3D" id="4.10.410.10">
    <property type="entry name" value="Pancreatic trypsin inhibitor Kunitz domain"/>
    <property type="match status" value="4"/>
</dbReference>
<evidence type="ECO:0000259" key="12">
    <source>
        <dbReference type="PROSITE" id="PS50900"/>
    </source>
</evidence>
<dbReference type="PROSITE" id="PS50835">
    <property type="entry name" value="IG_LIKE"/>
    <property type="match status" value="2"/>
</dbReference>
<feature type="domain" description="BPTI/Kunitz inhibitor" evidence="10">
    <location>
        <begin position="13"/>
        <end position="63"/>
    </location>
</feature>
<reference evidence="14 15" key="1">
    <citation type="journal article" date="2022" name="Nat. Ecol. Evol.">
        <title>A masculinizing supergene underlies an exaggerated male reproductive morph in a spider.</title>
        <authorList>
            <person name="Hendrickx F."/>
            <person name="De Corte Z."/>
            <person name="Sonet G."/>
            <person name="Van Belleghem S.M."/>
            <person name="Kostlbacher S."/>
            <person name="Vangestel C."/>
        </authorList>
    </citation>
    <scope>NUCLEOTIDE SEQUENCE [LARGE SCALE GENOMIC DNA]</scope>
    <source>
        <strain evidence="14">W744_W776</strain>
    </source>
</reference>
<dbReference type="PANTHER" id="PTHR45938:SF7">
    <property type="entry name" value="WAP, KAZAL, IMMUNOGLOBULIN, KUNITZ AND NTR DOMAIN-CONTAINING PROTEIN 2"/>
    <property type="match status" value="1"/>
</dbReference>
<dbReference type="SUPFAM" id="SSF57256">
    <property type="entry name" value="Elafin-like"/>
    <property type="match status" value="1"/>
</dbReference>
<dbReference type="SMART" id="SM00409">
    <property type="entry name" value="IG"/>
    <property type="match status" value="2"/>
</dbReference>
<dbReference type="InterPro" id="IPR003598">
    <property type="entry name" value="Ig_sub2"/>
</dbReference>
<dbReference type="SMART" id="SM00217">
    <property type="entry name" value="WAP"/>
    <property type="match status" value="1"/>
</dbReference>
<evidence type="ECO:0000256" key="7">
    <source>
        <dbReference type="ARBA" id="ARBA00022900"/>
    </source>
</evidence>
<dbReference type="InterPro" id="IPR008197">
    <property type="entry name" value="WAP_dom"/>
</dbReference>
<dbReference type="Pfam" id="PF00047">
    <property type="entry name" value="ig"/>
    <property type="match status" value="1"/>
</dbReference>
<dbReference type="GO" id="GO:0090729">
    <property type="term" value="F:toxin activity"/>
    <property type="evidence" value="ECO:0007669"/>
    <property type="project" value="UniProtKB-KW"/>
</dbReference>
<name>A0AAV6UT35_9ARAC</name>
<accession>A0AAV6UT35</accession>
<dbReference type="FunFam" id="4.10.410.10:FF:000011">
    <property type="entry name" value="Tissue factor pathway inhibitor"/>
    <property type="match status" value="1"/>
</dbReference>
<dbReference type="SMART" id="SM00408">
    <property type="entry name" value="IGc2"/>
    <property type="match status" value="2"/>
</dbReference>
<organism evidence="14 15">
    <name type="scientific">Oedothorax gibbosus</name>
    <dbReference type="NCBI Taxonomy" id="931172"/>
    <lineage>
        <taxon>Eukaryota</taxon>
        <taxon>Metazoa</taxon>
        <taxon>Ecdysozoa</taxon>
        <taxon>Arthropoda</taxon>
        <taxon>Chelicerata</taxon>
        <taxon>Arachnida</taxon>
        <taxon>Araneae</taxon>
        <taxon>Araneomorphae</taxon>
        <taxon>Entelegynae</taxon>
        <taxon>Araneoidea</taxon>
        <taxon>Linyphiidae</taxon>
        <taxon>Erigoninae</taxon>
        <taxon>Oedothorax</taxon>
    </lineage>
</organism>
<evidence type="ECO:0000259" key="13">
    <source>
        <dbReference type="PROSITE" id="PS51390"/>
    </source>
</evidence>
<dbReference type="Pfam" id="PF08686">
    <property type="entry name" value="PLAC"/>
    <property type="match status" value="1"/>
</dbReference>
<dbReference type="InterPro" id="IPR003006">
    <property type="entry name" value="Ig/MHC_CS"/>
</dbReference>
<dbReference type="InterPro" id="IPR036880">
    <property type="entry name" value="Kunitz_BPTI_sf"/>
</dbReference>
<evidence type="ECO:0000259" key="11">
    <source>
        <dbReference type="PROSITE" id="PS50835"/>
    </source>
</evidence>
<evidence type="ECO:0000256" key="4">
    <source>
        <dbReference type="ARBA" id="ARBA00022656"/>
    </source>
</evidence>
<evidence type="ECO:0000256" key="2">
    <source>
        <dbReference type="ARBA" id="ARBA00004613"/>
    </source>
</evidence>
<dbReference type="CDD" id="cd00199">
    <property type="entry name" value="WAP"/>
    <property type="match status" value="1"/>
</dbReference>
<dbReference type="InterPro" id="IPR007110">
    <property type="entry name" value="Ig-like_dom"/>
</dbReference>
<dbReference type="Pfam" id="PF00095">
    <property type="entry name" value="WAP"/>
    <property type="match status" value="1"/>
</dbReference>
<keyword evidence="4" id="KW-0800">Toxin</keyword>
<feature type="domain" description="BPTI/Kunitz inhibitor" evidence="10">
    <location>
        <begin position="217"/>
        <end position="267"/>
    </location>
</feature>
<dbReference type="PROSITE" id="PS00290">
    <property type="entry name" value="IG_MHC"/>
    <property type="match status" value="1"/>
</dbReference>
<dbReference type="InterPro" id="IPR013151">
    <property type="entry name" value="Immunoglobulin_dom"/>
</dbReference>
<dbReference type="InterPro" id="IPR020901">
    <property type="entry name" value="Prtase_inh_Kunz-CS"/>
</dbReference>
<dbReference type="InterPro" id="IPR036645">
    <property type="entry name" value="Elafin-like_sf"/>
</dbReference>
<dbReference type="GO" id="GO:0048019">
    <property type="term" value="F:receptor antagonist activity"/>
    <property type="evidence" value="ECO:0007669"/>
    <property type="project" value="TreeGrafter"/>
</dbReference>
<dbReference type="PROSITE" id="PS00280">
    <property type="entry name" value="BPTI_KUNITZ_1"/>
    <property type="match status" value="4"/>
</dbReference>
<evidence type="ECO:0008006" key="16">
    <source>
        <dbReference type="Google" id="ProtNLM"/>
    </source>
</evidence>
<dbReference type="Pfam" id="PF13927">
    <property type="entry name" value="Ig_3"/>
    <property type="match status" value="1"/>
</dbReference>
<dbReference type="AlphaFoldDB" id="A0AAV6UT35"/>
<dbReference type="InterPro" id="IPR036179">
    <property type="entry name" value="Ig-like_dom_sf"/>
</dbReference>
<dbReference type="PANTHER" id="PTHR45938">
    <property type="entry name" value="ACP24A4-RELATED"/>
    <property type="match status" value="1"/>
</dbReference>
<comment type="caution">
    <text evidence="14">The sequence shown here is derived from an EMBL/GenBank/DDBJ whole genome shotgun (WGS) entry which is preliminary data.</text>
</comment>
<dbReference type="SUPFAM" id="SSF57362">
    <property type="entry name" value="BPTI-like"/>
    <property type="match status" value="4"/>
</dbReference>
<evidence type="ECO:0000256" key="5">
    <source>
        <dbReference type="ARBA" id="ARBA00022690"/>
    </source>
</evidence>
<keyword evidence="7" id="KW-0722">Serine protease inhibitor</keyword>
<evidence type="ECO:0000259" key="10">
    <source>
        <dbReference type="PROSITE" id="PS50279"/>
    </source>
</evidence>
<dbReference type="EMBL" id="JAFNEN010000282">
    <property type="protein sequence ID" value="KAG8186993.1"/>
    <property type="molecule type" value="Genomic_DNA"/>
</dbReference>
<keyword evidence="9" id="KW-0393">Immunoglobulin domain</keyword>
<sequence length="684" mass="75011">MFLPIGGKNHEYCFLAQDPGPCNTAEVNWYYDSSDGVCKEFYYGGCRGNQNRFKTRKECETSCFKAQDVCSLSMVKGACSGTFTQWYYDKDKEDCLEFVFTGCQGNANRFNSKESCYQRCRREKLVTTQAPVVSDDVCLLPQEPGPCVGYYPMFYYDPLDNNCKSFVYSGCEGNGNRFAKRAECEGQCIKKTVKVVTEPPRVFVVPQPDRTSNEDVCRLPVEPGPCKQAQPRWFYDAQTQSCLPFVFGGCGGNTNRFKTSEICLKFCTGIKATRNQDRAPASEVTTTTTAPSLDGCAPSNCADIQCPYGIEESFDINGCSSCRCSNPCEVHSCPDGSRCAIDVVRTSRESIRSEPVCRRIVKPGSCPSQLSASDCESRCRDDADCRGEHKCCSNGCAFHCVPPEDDYLVPATQPEPARILPGPNVTEGKIGEPAELPCNAIGWPKPTVTWWRETTMLPLASQRYEQLPNYALLIRSVVHEDGGGYSCHAHNGIGSGSIFKVTLIIDIQAPPYGVEDSDFSARDSEPAFQPLPPLQPFPNAPTLSTHISLATSSPTAGAPLQLDCNVTGPPTSEVSVTWRRGGEVLLEDERRRMLSNHTLLIAKAEVEDGGMYECVAQHGGSVASSAVAVEVKPAPEDTSCIDNPQFSNCELIVQTRYCNNKFYGKYCCASCTKAGQLQSSPPHE</sequence>
<dbReference type="PRINTS" id="PR00759">
    <property type="entry name" value="BASICPTASE"/>
</dbReference>
<evidence type="ECO:0000313" key="14">
    <source>
        <dbReference type="EMBL" id="KAG8186993.1"/>
    </source>
</evidence>
<dbReference type="GO" id="GO:0050431">
    <property type="term" value="F:transforming growth factor beta binding"/>
    <property type="evidence" value="ECO:0007669"/>
    <property type="project" value="TreeGrafter"/>
</dbReference>
<dbReference type="FunFam" id="4.10.410.10:FF:000020">
    <property type="entry name" value="Collagen, type VI, alpha 3"/>
    <property type="match status" value="2"/>
</dbReference>
<keyword evidence="15" id="KW-1185">Reference proteome</keyword>
<feature type="domain" description="Ig-like" evidence="11">
    <location>
        <begin position="541"/>
        <end position="630"/>
    </location>
</feature>